<reference evidence="1 2" key="1">
    <citation type="submission" date="2024-12" db="EMBL/GenBank/DDBJ databases">
        <title>The unique morphological basis and parallel evolutionary history of personate flowers in Penstemon.</title>
        <authorList>
            <person name="Depatie T.H."/>
            <person name="Wessinger C.A."/>
        </authorList>
    </citation>
    <scope>NUCLEOTIDE SEQUENCE [LARGE SCALE GENOMIC DNA]</scope>
    <source>
        <strain evidence="1">WTNN_2</strain>
        <tissue evidence="1">Leaf</tissue>
    </source>
</reference>
<protein>
    <submittedName>
        <fullName evidence="1">Uncharacterized protein</fullName>
    </submittedName>
</protein>
<dbReference type="AlphaFoldDB" id="A0ABD3RMZ2"/>
<name>A0ABD3RMZ2_9LAMI</name>
<dbReference type="EMBL" id="JBJXBP010000008">
    <property type="protein sequence ID" value="KAL3814268.1"/>
    <property type="molecule type" value="Genomic_DNA"/>
</dbReference>
<evidence type="ECO:0000313" key="1">
    <source>
        <dbReference type="EMBL" id="KAL3814268.1"/>
    </source>
</evidence>
<gene>
    <name evidence="1" type="ORF">ACJIZ3_015536</name>
</gene>
<organism evidence="1 2">
    <name type="scientific">Penstemon smallii</name>
    <dbReference type="NCBI Taxonomy" id="265156"/>
    <lineage>
        <taxon>Eukaryota</taxon>
        <taxon>Viridiplantae</taxon>
        <taxon>Streptophyta</taxon>
        <taxon>Embryophyta</taxon>
        <taxon>Tracheophyta</taxon>
        <taxon>Spermatophyta</taxon>
        <taxon>Magnoliopsida</taxon>
        <taxon>eudicotyledons</taxon>
        <taxon>Gunneridae</taxon>
        <taxon>Pentapetalae</taxon>
        <taxon>asterids</taxon>
        <taxon>lamiids</taxon>
        <taxon>Lamiales</taxon>
        <taxon>Plantaginaceae</taxon>
        <taxon>Cheloneae</taxon>
        <taxon>Penstemon</taxon>
    </lineage>
</organism>
<comment type="caution">
    <text evidence="1">The sequence shown here is derived from an EMBL/GenBank/DDBJ whole genome shotgun (WGS) entry which is preliminary data.</text>
</comment>
<keyword evidence="2" id="KW-1185">Reference proteome</keyword>
<dbReference type="Proteomes" id="UP001634393">
    <property type="component" value="Unassembled WGS sequence"/>
</dbReference>
<proteinExistence type="predicted"/>
<sequence>MSCIAASNSGRNDVVAFFTSTSGVENSLLSILLRRLRVDSASSSRISLSEESL</sequence>
<evidence type="ECO:0000313" key="2">
    <source>
        <dbReference type="Proteomes" id="UP001634393"/>
    </source>
</evidence>
<accession>A0ABD3RMZ2</accession>